<reference evidence="3 4" key="1">
    <citation type="submission" date="2024-02" db="EMBL/GenBank/DDBJ databases">
        <title>De novo assembly and annotation of 12 fungi associated with fruit tree decline syndrome in Ontario, Canada.</title>
        <authorList>
            <person name="Sulman M."/>
            <person name="Ellouze W."/>
            <person name="Ilyukhin E."/>
        </authorList>
    </citation>
    <scope>NUCLEOTIDE SEQUENCE [LARGE SCALE GENOMIC DNA]</scope>
    <source>
        <strain evidence="3 4">M42-189</strain>
    </source>
</reference>
<dbReference type="CDD" id="cd04301">
    <property type="entry name" value="NAT_SF"/>
    <property type="match status" value="1"/>
</dbReference>
<gene>
    <name evidence="3" type="ORF">SLS60_009317</name>
</gene>
<dbReference type="Proteomes" id="UP001521785">
    <property type="component" value="Unassembled WGS sequence"/>
</dbReference>
<feature type="transmembrane region" description="Helical" evidence="1">
    <location>
        <begin position="118"/>
        <end position="140"/>
    </location>
</feature>
<dbReference type="Pfam" id="PF00583">
    <property type="entry name" value="Acetyltransf_1"/>
    <property type="match status" value="1"/>
</dbReference>
<keyword evidence="4" id="KW-1185">Reference proteome</keyword>
<evidence type="ECO:0000313" key="3">
    <source>
        <dbReference type="EMBL" id="KAL1596669.1"/>
    </source>
</evidence>
<dbReference type="InterPro" id="IPR000182">
    <property type="entry name" value="GNAT_dom"/>
</dbReference>
<evidence type="ECO:0000256" key="1">
    <source>
        <dbReference type="SAM" id="Phobius"/>
    </source>
</evidence>
<feature type="domain" description="N-acetyltransferase" evidence="2">
    <location>
        <begin position="173"/>
        <end position="261"/>
    </location>
</feature>
<dbReference type="EMBL" id="JAKJXO020000014">
    <property type="protein sequence ID" value="KAL1596669.1"/>
    <property type="molecule type" value="Genomic_DNA"/>
</dbReference>
<keyword evidence="1" id="KW-0472">Membrane</keyword>
<evidence type="ECO:0000313" key="4">
    <source>
        <dbReference type="Proteomes" id="UP001521785"/>
    </source>
</evidence>
<name>A0ABR3QXR1_9PLEO</name>
<keyword evidence="1" id="KW-1133">Transmembrane helix</keyword>
<sequence>MFLYSAFLTSLSANLRIDPDLPSPLGTPISFRASSQNPFLPPPSPLAFSTVSQLQYPTPSPDTAIMSTESVSVPAITPTDGLPQLRTYTATTEDDRVDGLRLVADSVAQQRQIASKMLIFHPLHLAGLALFVGILLQRFWKTTDDLYMLGPTIGGIVMACLVAVRWATGRYLAYAEEVNWDWLRDDRMIVVKWGEEVIGALVLGWADEEAAKKKQGRRKRGKAIVRAWTVRLKYRGKGVGDGLLEEAVKVAGERGADGIVFERDHASKFLWFQGRH</sequence>
<comment type="caution">
    <text evidence="3">The sequence shown here is derived from an EMBL/GenBank/DDBJ whole genome shotgun (WGS) entry which is preliminary data.</text>
</comment>
<feature type="transmembrane region" description="Helical" evidence="1">
    <location>
        <begin position="146"/>
        <end position="164"/>
    </location>
</feature>
<evidence type="ECO:0000259" key="2">
    <source>
        <dbReference type="Pfam" id="PF00583"/>
    </source>
</evidence>
<dbReference type="SUPFAM" id="SSF55729">
    <property type="entry name" value="Acyl-CoA N-acyltransferases (Nat)"/>
    <property type="match status" value="1"/>
</dbReference>
<accession>A0ABR3QXR1</accession>
<proteinExistence type="predicted"/>
<dbReference type="InterPro" id="IPR016181">
    <property type="entry name" value="Acyl_CoA_acyltransferase"/>
</dbReference>
<dbReference type="Gene3D" id="3.40.630.30">
    <property type="match status" value="1"/>
</dbReference>
<organism evidence="3 4">
    <name type="scientific">Paraconiothyrium brasiliense</name>
    <dbReference type="NCBI Taxonomy" id="300254"/>
    <lineage>
        <taxon>Eukaryota</taxon>
        <taxon>Fungi</taxon>
        <taxon>Dikarya</taxon>
        <taxon>Ascomycota</taxon>
        <taxon>Pezizomycotina</taxon>
        <taxon>Dothideomycetes</taxon>
        <taxon>Pleosporomycetidae</taxon>
        <taxon>Pleosporales</taxon>
        <taxon>Massarineae</taxon>
        <taxon>Didymosphaeriaceae</taxon>
        <taxon>Paraconiothyrium</taxon>
    </lineage>
</organism>
<protein>
    <recommendedName>
        <fullName evidence="2">N-acetyltransferase domain-containing protein</fullName>
    </recommendedName>
</protein>
<keyword evidence="1" id="KW-0812">Transmembrane</keyword>